<evidence type="ECO:0000256" key="1">
    <source>
        <dbReference type="SAM" id="MobiDB-lite"/>
    </source>
</evidence>
<dbReference type="EMBL" id="CP002353">
    <property type="protein sequence ID" value="ADV60847.1"/>
    <property type="molecule type" value="Genomic_DNA"/>
</dbReference>
<sequence length="458" mass="49390">MPCCSLSDHVSLPRRHDSPAPDLTPAMMPLPPVARIRQATRHPALNDPTGELARVLRASRLSERLPRGASVALTVGSRGIHGLPQLVTAAVTTLKEMGFAPFVVAAMGSHGGGTAEGQRALLAQLGVTESTIGCPIRAEMETLELGRNRFGLPIYFDRHAYNADGIIVFNRIKPHTSFTGTHESGLLKMLAVGLGKRQGAAQVHQLGLPGLKVLIPEVGAFLIEHAPVALGVAVLENADDRVAQIVALEPEAIVAQEPALLERAREMMARLPFDQLDVLIVGELGKNYSGTGMDPNVIGRQRIETMPDLPRPVITRIVTLGLSVETHGNALGVGLADLITRRLAEAIDPTPMRVNSLTTNFLTRARVPIDLPTDRDAIQAGLDTCWKLDPAEVRLALIPNTLELSTLWISPALADDADRLPGLSRETDFTPLPWTSADPDRLDLARLFPESLIARRKT</sequence>
<protein>
    <recommendedName>
        <fullName evidence="2">LarA-like N-terminal domain-containing protein</fullName>
    </recommendedName>
</protein>
<gene>
    <name evidence="3" type="ordered locus">Isop_0250</name>
</gene>
<reference evidence="3 4" key="2">
    <citation type="journal article" date="2011" name="Stand. Genomic Sci.">
        <title>Complete genome sequence of Isosphaera pallida type strain (IS1B).</title>
        <authorList>
            <consortium name="US DOE Joint Genome Institute (JGI-PGF)"/>
            <person name="Goker M."/>
            <person name="Cleland D."/>
            <person name="Saunders E."/>
            <person name="Lapidus A."/>
            <person name="Nolan M."/>
            <person name="Lucas S."/>
            <person name="Hammon N."/>
            <person name="Deshpande S."/>
            <person name="Cheng J.F."/>
            <person name="Tapia R."/>
            <person name="Han C."/>
            <person name="Goodwin L."/>
            <person name="Pitluck S."/>
            <person name="Liolios K."/>
            <person name="Pagani I."/>
            <person name="Ivanova N."/>
            <person name="Mavromatis K."/>
            <person name="Pati A."/>
            <person name="Chen A."/>
            <person name="Palaniappan K."/>
            <person name="Land M."/>
            <person name="Hauser L."/>
            <person name="Chang Y.J."/>
            <person name="Jeffries C.D."/>
            <person name="Detter J.C."/>
            <person name="Beck B."/>
            <person name="Woyke T."/>
            <person name="Bristow J."/>
            <person name="Eisen J.A."/>
            <person name="Markowitz V."/>
            <person name="Hugenholtz P."/>
            <person name="Kyrpides N.C."/>
            <person name="Klenk H.P."/>
        </authorList>
    </citation>
    <scope>NUCLEOTIDE SEQUENCE [LARGE SCALE GENOMIC DNA]</scope>
    <source>
        <strain evidence="4">ATCC 43644 / DSM 9630 / IS1B</strain>
    </source>
</reference>
<reference key="1">
    <citation type="submission" date="2010-11" db="EMBL/GenBank/DDBJ databases">
        <title>The complete sequence of chromosome of Isophaera pallida ATCC 43644.</title>
        <authorList>
            <consortium name="US DOE Joint Genome Institute (JGI-PGF)"/>
            <person name="Lucas S."/>
            <person name="Copeland A."/>
            <person name="Lapidus A."/>
            <person name="Bruce D."/>
            <person name="Goodwin L."/>
            <person name="Pitluck S."/>
            <person name="Kyrpides N."/>
            <person name="Mavromatis K."/>
            <person name="Pagani I."/>
            <person name="Ivanova N."/>
            <person name="Saunders E."/>
            <person name="Brettin T."/>
            <person name="Detter J.C."/>
            <person name="Han C."/>
            <person name="Tapia R."/>
            <person name="Land M."/>
            <person name="Hauser L."/>
            <person name="Markowitz V."/>
            <person name="Cheng J.-F."/>
            <person name="Hugenholtz P."/>
            <person name="Woyke T."/>
            <person name="Wu D."/>
            <person name="Eisen J.A."/>
        </authorList>
    </citation>
    <scope>NUCLEOTIDE SEQUENCE</scope>
    <source>
        <strain>ATCC 43644</strain>
    </source>
</reference>
<keyword evidence="4" id="KW-1185">Reference proteome</keyword>
<accession>E8QWG0</accession>
<feature type="region of interest" description="Disordered" evidence="1">
    <location>
        <begin position="1"/>
        <end position="28"/>
    </location>
</feature>
<dbReference type="InterPro" id="IPR018657">
    <property type="entry name" value="LarA-like_N"/>
</dbReference>
<evidence type="ECO:0000259" key="2">
    <source>
        <dbReference type="Pfam" id="PF09861"/>
    </source>
</evidence>
<dbReference type="eggNOG" id="COG2768">
    <property type="taxonomic scope" value="Bacteria"/>
</dbReference>
<dbReference type="Gene3D" id="3.40.50.11440">
    <property type="match status" value="1"/>
</dbReference>
<feature type="domain" description="LarA-like N-terminal" evidence="2">
    <location>
        <begin position="86"/>
        <end position="205"/>
    </location>
</feature>
<evidence type="ECO:0000313" key="3">
    <source>
        <dbReference type="EMBL" id="ADV60847.1"/>
    </source>
</evidence>
<evidence type="ECO:0000313" key="4">
    <source>
        <dbReference type="Proteomes" id="UP000008631"/>
    </source>
</evidence>
<dbReference type="InParanoid" id="E8QWG0"/>
<proteinExistence type="predicted"/>
<name>E8QWG0_ISOPI</name>
<dbReference type="GO" id="GO:0050043">
    <property type="term" value="F:lactate racemase activity"/>
    <property type="evidence" value="ECO:0007669"/>
    <property type="project" value="InterPro"/>
</dbReference>
<dbReference type="HOGENOM" id="CLU_055092_0_0_0"/>
<dbReference type="Proteomes" id="UP000008631">
    <property type="component" value="Chromosome"/>
</dbReference>
<dbReference type="Pfam" id="PF09861">
    <property type="entry name" value="Lar_N"/>
    <property type="match status" value="1"/>
</dbReference>
<dbReference type="AlphaFoldDB" id="E8QWG0"/>
<organism evidence="3 4">
    <name type="scientific">Isosphaera pallida (strain ATCC 43644 / DSM 9630 / IS1B)</name>
    <dbReference type="NCBI Taxonomy" id="575540"/>
    <lineage>
        <taxon>Bacteria</taxon>
        <taxon>Pseudomonadati</taxon>
        <taxon>Planctomycetota</taxon>
        <taxon>Planctomycetia</taxon>
        <taxon>Isosphaerales</taxon>
        <taxon>Isosphaeraceae</taxon>
        <taxon>Isosphaera</taxon>
    </lineage>
</organism>
<dbReference type="STRING" id="575540.Isop_0250"/>
<dbReference type="KEGG" id="ipa:Isop_0250"/>